<sequence>MRLDSSLAQKRRPDRAALVIAAALILAAVGIGWSAYSAGGIATYSPVGPKTVPYIIAVAMFVLGVLTVVAALRGDFPERERQDVGPMVWVIGGLAVQMLTMKTVGFSIATGLLFAATARGFGRGPLWLTIPVGIVFSFIVWFIFAKGLQLSLPAGPLESLFF</sequence>
<proteinExistence type="predicted"/>
<reference evidence="3" key="1">
    <citation type="submission" date="2021-04" db="EMBL/GenBank/DDBJ databases">
        <title>Pseudaminobacter soli sp. nov., isolated from paddy soil contaminated by heavy metals.</title>
        <authorList>
            <person name="Zhang K."/>
        </authorList>
    </citation>
    <scope>NUCLEOTIDE SEQUENCE</scope>
    <source>
        <strain evidence="3">19-2017</strain>
    </source>
</reference>
<dbReference type="RefSeq" id="WP_188256670.1">
    <property type="nucleotide sequence ID" value="NZ_JABVCF010000012.1"/>
</dbReference>
<keyword evidence="1" id="KW-0812">Transmembrane</keyword>
<feature type="transmembrane region" description="Helical" evidence="1">
    <location>
        <begin position="84"/>
        <end position="114"/>
    </location>
</feature>
<protein>
    <submittedName>
        <fullName evidence="3">Tripartite tricarboxylate transporter TctB family protein</fullName>
    </submittedName>
</protein>
<feature type="transmembrane region" description="Helical" evidence="1">
    <location>
        <begin position="53"/>
        <end position="72"/>
    </location>
</feature>
<feature type="domain" description="DUF1468" evidence="2">
    <location>
        <begin position="21"/>
        <end position="153"/>
    </location>
</feature>
<name>A0A942E4Q0_9HYPH</name>
<evidence type="ECO:0000313" key="3">
    <source>
        <dbReference type="EMBL" id="MBS3651115.1"/>
    </source>
</evidence>
<organism evidence="3 4">
    <name type="scientific">Pseudaminobacter soli</name>
    <name type="common">ex Zhang et al. 2022</name>
    <dbReference type="NCBI Taxonomy" id="2831468"/>
    <lineage>
        <taxon>Bacteria</taxon>
        <taxon>Pseudomonadati</taxon>
        <taxon>Pseudomonadota</taxon>
        <taxon>Alphaproteobacteria</taxon>
        <taxon>Hyphomicrobiales</taxon>
        <taxon>Phyllobacteriaceae</taxon>
        <taxon>Pseudaminobacter</taxon>
    </lineage>
</organism>
<evidence type="ECO:0000313" key="4">
    <source>
        <dbReference type="Proteomes" id="UP000680348"/>
    </source>
</evidence>
<evidence type="ECO:0000259" key="2">
    <source>
        <dbReference type="Pfam" id="PF07331"/>
    </source>
</evidence>
<evidence type="ECO:0000256" key="1">
    <source>
        <dbReference type="SAM" id="Phobius"/>
    </source>
</evidence>
<keyword evidence="1" id="KW-0472">Membrane</keyword>
<accession>A0A942E4Q0</accession>
<dbReference type="Proteomes" id="UP000680348">
    <property type="component" value="Unassembled WGS sequence"/>
</dbReference>
<dbReference type="EMBL" id="JAGWCR010000012">
    <property type="protein sequence ID" value="MBS3651115.1"/>
    <property type="molecule type" value="Genomic_DNA"/>
</dbReference>
<dbReference type="AlphaFoldDB" id="A0A942E4Q0"/>
<keyword evidence="4" id="KW-1185">Reference proteome</keyword>
<gene>
    <name evidence="3" type="ORF">KEU06_21105</name>
</gene>
<dbReference type="Pfam" id="PF07331">
    <property type="entry name" value="TctB"/>
    <property type="match status" value="1"/>
</dbReference>
<keyword evidence="1" id="KW-1133">Transmembrane helix</keyword>
<dbReference type="InterPro" id="IPR009936">
    <property type="entry name" value="DUF1468"/>
</dbReference>
<comment type="caution">
    <text evidence="3">The sequence shown here is derived from an EMBL/GenBank/DDBJ whole genome shotgun (WGS) entry which is preliminary data.</text>
</comment>
<feature type="transmembrane region" description="Helical" evidence="1">
    <location>
        <begin position="126"/>
        <end position="144"/>
    </location>
</feature>